<keyword evidence="2 6" id="KW-0436">Ligase</keyword>
<protein>
    <recommendedName>
        <fullName evidence="1">DNA ligase (ATP)</fullName>
        <ecNumber evidence="1">6.5.1.1</ecNumber>
    </recommendedName>
</protein>
<dbReference type="EMBL" id="JAUQTB010000013">
    <property type="protein sequence ID" value="MDO7908215.1"/>
    <property type="molecule type" value="Genomic_DNA"/>
</dbReference>
<dbReference type="CDD" id="cd07906">
    <property type="entry name" value="Adenylation_DNA_ligase_LigD_LigC"/>
    <property type="match status" value="1"/>
</dbReference>
<evidence type="ECO:0000256" key="2">
    <source>
        <dbReference type="ARBA" id="ARBA00022598"/>
    </source>
</evidence>
<dbReference type="PROSITE" id="PS50160">
    <property type="entry name" value="DNA_LIGASE_A3"/>
    <property type="match status" value="1"/>
</dbReference>
<dbReference type="PANTHER" id="PTHR45997">
    <property type="entry name" value="DNA LIGASE 4"/>
    <property type="match status" value="1"/>
</dbReference>
<dbReference type="Gene3D" id="3.30.470.30">
    <property type="entry name" value="DNA ligase/mRNA capping enzyme"/>
    <property type="match status" value="1"/>
</dbReference>
<evidence type="ECO:0000256" key="4">
    <source>
        <dbReference type="SAM" id="MobiDB-lite"/>
    </source>
</evidence>
<dbReference type="Pfam" id="PF04679">
    <property type="entry name" value="DNA_ligase_A_C"/>
    <property type="match status" value="1"/>
</dbReference>
<dbReference type="Gene3D" id="2.40.50.140">
    <property type="entry name" value="Nucleic acid-binding proteins"/>
    <property type="match status" value="1"/>
</dbReference>
<dbReference type="Proteomes" id="UP001240171">
    <property type="component" value="Unassembled WGS sequence"/>
</dbReference>
<feature type="region of interest" description="Disordered" evidence="4">
    <location>
        <begin position="296"/>
        <end position="315"/>
    </location>
</feature>
<dbReference type="InterPro" id="IPR029710">
    <property type="entry name" value="LIG4"/>
</dbReference>
<keyword evidence="7" id="KW-1185">Reference proteome</keyword>
<organism evidence="6 7">
    <name type="scientific">Paenibacillus lacisoli</name>
    <dbReference type="NCBI Taxonomy" id="3064525"/>
    <lineage>
        <taxon>Bacteria</taxon>
        <taxon>Bacillati</taxon>
        <taxon>Bacillota</taxon>
        <taxon>Bacilli</taxon>
        <taxon>Bacillales</taxon>
        <taxon>Paenibacillaceae</taxon>
        <taxon>Paenibacillus</taxon>
    </lineage>
</organism>
<dbReference type="InterPro" id="IPR012310">
    <property type="entry name" value="DNA_ligase_ATP-dep_cent"/>
</dbReference>
<dbReference type="Pfam" id="PF01068">
    <property type="entry name" value="DNA_ligase_A_M"/>
    <property type="match status" value="1"/>
</dbReference>
<dbReference type="PANTHER" id="PTHR45997:SF1">
    <property type="entry name" value="DNA LIGASE 4"/>
    <property type="match status" value="1"/>
</dbReference>
<gene>
    <name evidence="6" type="ORF">Q5741_17570</name>
</gene>
<evidence type="ECO:0000256" key="3">
    <source>
        <dbReference type="ARBA" id="ARBA00034003"/>
    </source>
</evidence>
<proteinExistence type="predicted"/>
<dbReference type="SUPFAM" id="SSF50249">
    <property type="entry name" value="Nucleic acid-binding proteins"/>
    <property type="match status" value="1"/>
</dbReference>
<reference evidence="6 7" key="1">
    <citation type="submission" date="2023-07" db="EMBL/GenBank/DDBJ databases">
        <title>Paenibacillus sp. JX-17 nov. isolated from soil.</title>
        <authorList>
            <person name="Wan Y."/>
            <person name="Liu B."/>
        </authorList>
    </citation>
    <scope>NUCLEOTIDE SEQUENCE [LARGE SCALE GENOMIC DNA]</scope>
    <source>
        <strain evidence="6 7">JX-17</strain>
    </source>
</reference>
<evidence type="ECO:0000256" key="1">
    <source>
        <dbReference type="ARBA" id="ARBA00012727"/>
    </source>
</evidence>
<feature type="compositionally biased region" description="Basic and acidic residues" evidence="4">
    <location>
        <begin position="306"/>
        <end position="315"/>
    </location>
</feature>
<dbReference type="InterPro" id="IPR012309">
    <property type="entry name" value="DNA_ligase_ATP-dep_C"/>
</dbReference>
<comment type="caution">
    <text evidence="6">The sequence shown here is derived from an EMBL/GenBank/DDBJ whole genome shotgun (WGS) entry which is preliminary data.</text>
</comment>
<dbReference type="PROSITE" id="PS00697">
    <property type="entry name" value="DNA_LIGASE_A1"/>
    <property type="match status" value="1"/>
</dbReference>
<dbReference type="SUPFAM" id="SSF56091">
    <property type="entry name" value="DNA ligase/mRNA capping enzyme, catalytic domain"/>
    <property type="match status" value="1"/>
</dbReference>
<dbReference type="EC" id="6.5.1.1" evidence="1"/>
<accession>A0ABT9CH42</accession>
<comment type="catalytic activity">
    <reaction evidence="3">
        <text>ATP + (deoxyribonucleotide)n-3'-hydroxyl + 5'-phospho-(deoxyribonucleotide)m = (deoxyribonucleotide)n+m + AMP + diphosphate.</text>
        <dbReference type="EC" id="6.5.1.1"/>
    </reaction>
</comment>
<sequence length="315" mass="36148">MEMNPVTPFEPVSTAVLPQGPEWTAQVKWDGVRMLIYSDGQQVRLINRKHNERTLQYPELLNPADYCLASSFILDGELVAWQEGKPSFHEIMKRDSLRKSQSIMAAVPRVPVTYMVFDLLYLNGNWVMERPLSERQQLLQQIIRPQSQVQLVHDFPDGESLFKAIEQQGMEGVICKRLDSPYVLSGKDKRWQKKKISRDLYAVIGGVTYRDGMVNALLLGLYGDEDQLIYIGHAGAGRFTVRDWRNLTEMVELMKTPHRPFSNIPERSKDAVWLKPEISVKVSYLEWTPGGTMRHPGLESLSPHVKPQDCRIDQV</sequence>
<evidence type="ECO:0000313" key="7">
    <source>
        <dbReference type="Proteomes" id="UP001240171"/>
    </source>
</evidence>
<feature type="domain" description="ATP-dependent DNA ligase family profile" evidence="5">
    <location>
        <begin position="105"/>
        <end position="238"/>
    </location>
</feature>
<dbReference type="CDD" id="cd07971">
    <property type="entry name" value="OBF_DNA_ligase_LigD"/>
    <property type="match status" value="1"/>
</dbReference>
<evidence type="ECO:0000259" key="5">
    <source>
        <dbReference type="PROSITE" id="PS50160"/>
    </source>
</evidence>
<dbReference type="InterPro" id="IPR012340">
    <property type="entry name" value="NA-bd_OB-fold"/>
</dbReference>
<dbReference type="GO" id="GO:0016874">
    <property type="term" value="F:ligase activity"/>
    <property type="evidence" value="ECO:0007669"/>
    <property type="project" value="UniProtKB-KW"/>
</dbReference>
<evidence type="ECO:0000313" key="6">
    <source>
        <dbReference type="EMBL" id="MDO7908215.1"/>
    </source>
</evidence>
<name>A0ABT9CH42_9BACL</name>
<dbReference type="InterPro" id="IPR016059">
    <property type="entry name" value="DNA_ligase_ATP-dep_CS"/>
</dbReference>